<dbReference type="GO" id="GO:0042840">
    <property type="term" value="P:D-glucuronate catabolic process"/>
    <property type="evidence" value="ECO:0007669"/>
    <property type="project" value="TreeGrafter"/>
</dbReference>
<sequence length="464" mass="52240">MKQQHLTWMHIGAGSFHRAHQAWYLNQLLSKGDDRWSIALGNIRDDATDLLNNLAHQHGEYVLETVTPAGKRAYEKIRSIRTIVPWDKQLSALTQQGSDPATRVISFTVTEGGYYLDTHFKLEAGNPDIKADLAGQATTIYGALSKILHQRMQLNSGKVTLLCCDNVRHNGERFHDGMIQFLETKGDQELLSWMNNNCTTPNTMVDRITPRPTADIAPRVKEALGIDDLAPVMGEAFIQWVIEDNFVAGRPALEKVDVEMVESVVPYEEAKIRILNASHSCIAWAGTLIGLNFIDESTRHQDIYKLAYEYISEDVIPSLTPCPLDLENYRDVVLDRFSNPYIKDTNQRVAADGFSKIPGMVTPTLDDCYNRGSVPKSATALPALFFLFMQRWHQGSLPYNYEDGILDEAAVHAMFNSPDPIAVYARDKKLFGLQANNADFEALLRQQIKQLRQWAHSHLSEPVA</sequence>
<dbReference type="InterPro" id="IPR050988">
    <property type="entry name" value="Mannitol_DH/Oxidoreductase"/>
</dbReference>
<dbReference type="InterPro" id="IPR000669">
    <property type="entry name" value="Mannitol_DH"/>
</dbReference>
<name>A0A4R1JLF6_9GAMM</name>
<dbReference type="InterPro" id="IPR013118">
    <property type="entry name" value="Mannitol_DH_C"/>
</dbReference>
<protein>
    <submittedName>
        <fullName evidence="4">D-arabinitol 4-dehydrogenase</fullName>
    </submittedName>
</protein>
<dbReference type="InterPro" id="IPR013131">
    <property type="entry name" value="Mannitol_DH_N"/>
</dbReference>
<accession>A0A4R1JLF6</accession>
<evidence type="ECO:0000256" key="1">
    <source>
        <dbReference type="ARBA" id="ARBA00023002"/>
    </source>
</evidence>
<evidence type="ECO:0000259" key="2">
    <source>
        <dbReference type="Pfam" id="PF01232"/>
    </source>
</evidence>
<proteinExistence type="predicted"/>
<dbReference type="PANTHER" id="PTHR43362">
    <property type="entry name" value="MANNITOL DEHYDROGENASE DSF1-RELATED"/>
    <property type="match status" value="1"/>
</dbReference>
<dbReference type="InterPro" id="IPR036291">
    <property type="entry name" value="NAD(P)-bd_dom_sf"/>
</dbReference>
<dbReference type="PRINTS" id="PR00084">
    <property type="entry name" value="MTLDHDRGNASE"/>
</dbReference>
<dbReference type="InterPro" id="IPR013328">
    <property type="entry name" value="6PGD_dom2"/>
</dbReference>
<dbReference type="InterPro" id="IPR008927">
    <property type="entry name" value="6-PGluconate_DH-like_C_sf"/>
</dbReference>
<dbReference type="NCBIfam" id="NF043014">
    <property type="entry name" value="DArabDhDalD"/>
    <property type="match status" value="1"/>
</dbReference>
<evidence type="ECO:0000313" key="5">
    <source>
        <dbReference type="Proteomes" id="UP000295565"/>
    </source>
</evidence>
<dbReference type="SUPFAM" id="SSF51735">
    <property type="entry name" value="NAD(P)-binding Rossmann-fold domains"/>
    <property type="match status" value="1"/>
</dbReference>
<dbReference type="Pfam" id="PF08125">
    <property type="entry name" value="Mannitol_dh_C"/>
    <property type="match status" value="1"/>
</dbReference>
<organism evidence="4 5">
    <name type="scientific">Celerinatantimonas diazotrophica</name>
    <dbReference type="NCBI Taxonomy" id="412034"/>
    <lineage>
        <taxon>Bacteria</taxon>
        <taxon>Pseudomonadati</taxon>
        <taxon>Pseudomonadota</taxon>
        <taxon>Gammaproteobacteria</taxon>
        <taxon>Celerinatantimonadaceae</taxon>
        <taxon>Celerinatantimonas</taxon>
    </lineage>
</organism>
<reference evidence="4 5" key="1">
    <citation type="submission" date="2019-03" db="EMBL/GenBank/DDBJ databases">
        <title>Genomic Encyclopedia of Type Strains, Phase IV (KMG-IV): sequencing the most valuable type-strain genomes for metagenomic binning, comparative biology and taxonomic classification.</title>
        <authorList>
            <person name="Goeker M."/>
        </authorList>
    </citation>
    <scope>NUCLEOTIDE SEQUENCE [LARGE SCALE GENOMIC DNA]</scope>
    <source>
        <strain evidence="4 5">DSM 18577</strain>
    </source>
</reference>
<dbReference type="Proteomes" id="UP000295565">
    <property type="component" value="Unassembled WGS sequence"/>
</dbReference>
<dbReference type="AlphaFoldDB" id="A0A4R1JLF6"/>
<dbReference type="InterPro" id="IPR050025">
    <property type="entry name" value="DalD"/>
</dbReference>
<dbReference type="RefSeq" id="WP_131912798.1">
    <property type="nucleotide sequence ID" value="NZ_OU594967.1"/>
</dbReference>
<keyword evidence="1" id="KW-0560">Oxidoreductase</keyword>
<gene>
    <name evidence="4" type="ORF">EV690_1968</name>
</gene>
<comment type="caution">
    <text evidence="4">The sequence shown here is derived from an EMBL/GenBank/DDBJ whole genome shotgun (WGS) entry which is preliminary data.</text>
</comment>
<dbReference type="PANTHER" id="PTHR43362:SF7">
    <property type="entry name" value="D-MANNONATE OXIDOREDUCTASE"/>
    <property type="match status" value="1"/>
</dbReference>
<dbReference type="Pfam" id="PF01232">
    <property type="entry name" value="Mannitol_dh"/>
    <property type="match status" value="1"/>
</dbReference>
<evidence type="ECO:0000259" key="3">
    <source>
        <dbReference type="Pfam" id="PF08125"/>
    </source>
</evidence>
<keyword evidence="5" id="KW-1185">Reference proteome</keyword>
<evidence type="ECO:0000313" key="4">
    <source>
        <dbReference type="EMBL" id="TCK51885.1"/>
    </source>
</evidence>
<dbReference type="OrthoDB" id="271711at2"/>
<feature type="domain" description="Mannitol dehydrogenase N-terminal" evidence="2">
    <location>
        <begin position="9"/>
        <end position="255"/>
    </location>
</feature>
<dbReference type="Gene3D" id="1.10.1040.10">
    <property type="entry name" value="N-(1-d-carboxylethyl)-l-norvaline Dehydrogenase, domain 2"/>
    <property type="match status" value="1"/>
</dbReference>
<dbReference type="SUPFAM" id="SSF48179">
    <property type="entry name" value="6-phosphogluconate dehydrogenase C-terminal domain-like"/>
    <property type="match status" value="1"/>
</dbReference>
<feature type="domain" description="Mannitol dehydrogenase C-terminal" evidence="3">
    <location>
        <begin position="264"/>
        <end position="449"/>
    </location>
</feature>
<dbReference type="Gene3D" id="3.40.50.720">
    <property type="entry name" value="NAD(P)-binding Rossmann-like Domain"/>
    <property type="match status" value="1"/>
</dbReference>
<dbReference type="EMBL" id="SMGD01000013">
    <property type="protein sequence ID" value="TCK51885.1"/>
    <property type="molecule type" value="Genomic_DNA"/>
</dbReference>
<dbReference type="GO" id="GO:0008866">
    <property type="term" value="F:fructuronate reductase activity"/>
    <property type="evidence" value="ECO:0007669"/>
    <property type="project" value="TreeGrafter"/>
</dbReference>